<proteinExistence type="predicted"/>
<dbReference type="RefSeq" id="WP_354659282.1">
    <property type="nucleotide sequence ID" value="NZ_JBEXAC010000001.1"/>
</dbReference>
<comment type="caution">
    <text evidence="2">The sequence shown here is derived from an EMBL/GenBank/DDBJ whole genome shotgun (WGS) entry which is preliminary data.</text>
</comment>
<keyword evidence="3" id="KW-1185">Reference proteome</keyword>
<dbReference type="SMART" id="SM00530">
    <property type="entry name" value="HTH_XRE"/>
    <property type="match status" value="1"/>
</dbReference>
<gene>
    <name evidence="2" type="ORF">ABR189_04650</name>
</gene>
<feature type="domain" description="HTH cro/C1-type" evidence="1">
    <location>
        <begin position="16"/>
        <end position="70"/>
    </location>
</feature>
<dbReference type="Gene3D" id="1.10.260.40">
    <property type="entry name" value="lambda repressor-like DNA-binding domains"/>
    <property type="match status" value="1"/>
</dbReference>
<evidence type="ECO:0000313" key="3">
    <source>
        <dbReference type="Proteomes" id="UP001549749"/>
    </source>
</evidence>
<evidence type="ECO:0000313" key="2">
    <source>
        <dbReference type="EMBL" id="MET6996641.1"/>
    </source>
</evidence>
<sequence>MKTKNQAYITAFGQNLKKLLDAKGKTPEEVAAHSNIETKQVYRVINGEHAATLSVVYALAKGLDIQPKELFDFVFAG</sequence>
<evidence type="ECO:0000259" key="1">
    <source>
        <dbReference type="PROSITE" id="PS50943"/>
    </source>
</evidence>
<reference evidence="2 3" key="1">
    <citation type="submission" date="2024-06" db="EMBL/GenBank/DDBJ databases">
        <title>Chitinophaga defluvii sp. nov., isolated from municipal sewage.</title>
        <authorList>
            <person name="Zhang L."/>
        </authorList>
    </citation>
    <scope>NUCLEOTIDE SEQUENCE [LARGE SCALE GENOMIC DNA]</scope>
    <source>
        <strain evidence="2 3">H8</strain>
    </source>
</reference>
<dbReference type="Proteomes" id="UP001549749">
    <property type="component" value="Unassembled WGS sequence"/>
</dbReference>
<protein>
    <submittedName>
        <fullName evidence="2">Helix-turn-helix transcriptional regulator</fullName>
    </submittedName>
</protein>
<name>A0ABV2T0U0_9BACT</name>
<dbReference type="InterPro" id="IPR001387">
    <property type="entry name" value="Cro/C1-type_HTH"/>
</dbReference>
<dbReference type="InterPro" id="IPR010982">
    <property type="entry name" value="Lambda_DNA-bd_dom_sf"/>
</dbReference>
<dbReference type="PROSITE" id="PS50943">
    <property type="entry name" value="HTH_CROC1"/>
    <property type="match status" value="1"/>
</dbReference>
<dbReference type="EMBL" id="JBEXAC010000001">
    <property type="protein sequence ID" value="MET6996641.1"/>
    <property type="molecule type" value="Genomic_DNA"/>
</dbReference>
<dbReference type="CDD" id="cd00093">
    <property type="entry name" value="HTH_XRE"/>
    <property type="match status" value="1"/>
</dbReference>
<organism evidence="2 3">
    <name type="scientific">Chitinophaga defluvii</name>
    <dbReference type="NCBI Taxonomy" id="3163343"/>
    <lineage>
        <taxon>Bacteria</taxon>
        <taxon>Pseudomonadati</taxon>
        <taxon>Bacteroidota</taxon>
        <taxon>Chitinophagia</taxon>
        <taxon>Chitinophagales</taxon>
        <taxon>Chitinophagaceae</taxon>
        <taxon>Chitinophaga</taxon>
    </lineage>
</organism>
<accession>A0ABV2T0U0</accession>
<dbReference type="Pfam" id="PF13443">
    <property type="entry name" value="HTH_26"/>
    <property type="match status" value="1"/>
</dbReference>
<dbReference type="SUPFAM" id="SSF47413">
    <property type="entry name" value="lambda repressor-like DNA-binding domains"/>
    <property type="match status" value="1"/>
</dbReference>